<accession>A0AC61L1B0</accession>
<sequence>MQQLAAEYIHEPQQEAYKLDDTEMMLHIGPQNPIQPGPFLIDLKLSGETVRDSKLYMGYGHKGIEKILESMTYIQGLPVTDRICYLASLSNNEAYVSSVERLLDIEPPERSQYIRVIMQELSRIQSHLLGTGEYATDLGFVTMFLFMIREREYVLGLIEDITGARITHCFPRFGGVREDLPDGWREKAIDVLSMVGEKCEMYKELFSSDRTYKMRTVGIGTLTKEDVMKAGLTGPALRAAGIDYDVRKVYPTLTYPDIDFKVQTAENGDIFDRVMVRVNEIQESCWIIEQALDQMKPGPLFPDELPYGRRTPSMRVPPGDAYVPIEDPRGEMAMYIVSDGTDKPYRVKIRGPAFALMQGLPPMLENVYIADVPAIAASMDSCNSEADR</sequence>
<organism evidence="1 2">
    <name type="scientific">Candidatus Methanogaster sp</name>
    <dbReference type="NCBI Taxonomy" id="3386292"/>
    <lineage>
        <taxon>Archaea</taxon>
        <taxon>Methanobacteriati</taxon>
        <taxon>Methanobacteriota</taxon>
        <taxon>Stenosarchaea group</taxon>
        <taxon>Methanomicrobia</taxon>
        <taxon>Methanosarcinales</taxon>
        <taxon>ANME-2 cluster</taxon>
        <taxon>Candidatus Methanogasteraceae</taxon>
        <taxon>Candidatus Methanogaster</taxon>
    </lineage>
</organism>
<gene>
    <name evidence="1" type="ORF">C4B59_11115</name>
</gene>
<proteinExistence type="predicted"/>
<protein>
    <submittedName>
        <fullName evidence="1">NADH-quinone oxidoreductase subunit NuoD</fullName>
    </submittedName>
</protein>
<dbReference type="EMBL" id="PQXF01000023">
    <property type="protein sequence ID" value="PXF59645.1"/>
    <property type="molecule type" value="Genomic_DNA"/>
</dbReference>
<reference evidence="1" key="1">
    <citation type="submission" date="2018-01" db="EMBL/GenBank/DDBJ databases">
        <authorList>
            <person name="Krukenberg V."/>
        </authorList>
    </citation>
    <scope>NUCLEOTIDE SEQUENCE</scope>
    <source>
        <strain evidence="1">E20ANME2</strain>
    </source>
</reference>
<dbReference type="Proteomes" id="UP000248329">
    <property type="component" value="Unassembled WGS sequence"/>
</dbReference>
<evidence type="ECO:0000313" key="1">
    <source>
        <dbReference type="EMBL" id="PXF59645.1"/>
    </source>
</evidence>
<comment type="caution">
    <text evidence="1">The sequence shown here is derived from an EMBL/GenBank/DDBJ whole genome shotgun (WGS) entry which is preliminary data.</text>
</comment>
<evidence type="ECO:0000313" key="2">
    <source>
        <dbReference type="Proteomes" id="UP000248329"/>
    </source>
</evidence>
<name>A0AC61L1B0_9EURY</name>